<evidence type="ECO:0000313" key="3">
    <source>
        <dbReference type="Proteomes" id="UP000245956"/>
    </source>
</evidence>
<protein>
    <submittedName>
        <fullName evidence="2">Uncharacterized protein</fullName>
    </submittedName>
</protein>
<comment type="caution">
    <text evidence="2">The sequence shown here is derived from an EMBL/GenBank/DDBJ whole genome shotgun (WGS) entry which is preliminary data.</text>
</comment>
<evidence type="ECO:0000313" key="2">
    <source>
        <dbReference type="EMBL" id="PWI64525.1"/>
    </source>
</evidence>
<organism evidence="2 3">
    <name type="scientific">Purpureocillium lilacinum</name>
    <name type="common">Paecilomyces lilacinus</name>
    <dbReference type="NCBI Taxonomy" id="33203"/>
    <lineage>
        <taxon>Eukaryota</taxon>
        <taxon>Fungi</taxon>
        <taxon>Dikarya</taxon>
        <taxon>Ascomycota</taxon>
        <taxon>Pezizomycotina</taxon>
        <taxon>Sordariomycetes</taxon>
        <taxon>Hypocreomycetidae</taxon>
        <taxon>Hypocreales</taxon>
        <taxon>Ophiocordycipitaceae</taxon>
        <taxon>Purpureocillium</taxon>
    </lineage>
</organism>
<name>A0A2U3DQL2_PURLI</name>
<evidence type="ECO:0000256" key="1">
    <source>
        <dbReference type="SAM" id="MobiDB-lite"/>
    </source>
</evidence>
<accession>A0A2U3DQL2</accession>
<feature type="region of interest" description="Disordered" evidence="1">
    <location>
        <begin position="184"/>
        <end position="204"/>
    </location>
</feature>
<gene>
    <name evidence="2" type="ORF">PCL_09574</name>
</gene>
<dbReference type="Proteomes" id="UP000245956">
    <property type="component" value="Unassembled WGS sequence"/>
</dbReference>
<sequence>MDPWTDDAGWRPGRRDPTGSGRPNMSLQAIEAYDNSVLVSHKMPYITKELPLCAETWYPSLSQMATQSSTDGQQSVWYTQSAAAATAPCSETSGTVLEDMCFDPRTTSNPPAHAERAGAAVSSASRALVDGDCPVSPRFNFDSPFKGCLDNFSQHGRPRFTRPSDGQLNSYVKFRWHEPLYLRRQSSTSSTSDPSSASFTSTISFMPRQETTASSLTISSPNLRPIFCDTNDATPPTCKSDCVGYAVPSHSSLSGHAPLPPHLSLEQMKIPSPRLLPPHFGFMSKMDGMDRKLWSFYVNNWCPGRTVLEKTNLWLKDFAQMHCKDGVRSAIQSLAGIYVYDYCPSDSVHLRIKERFYEAETRFGYLLNDHASLEVDQGRELVTMAILLSMFDPAFQVVLTEHRLIKPFHPRWLRGMRQAEAFLRVTDPADVVDNQENIQLDSLRVSQCIMVGRAVILAETMLPLPSMSEFQPEQEVERFSWLLHGTRLSGLEIHGGCGFCRRLLHLISQITYCAARLKQEPESLVVPVTGEYLFEELINMTQWSSDSADLAFSVPVYPTMA</sequence>
<reference evidence="2 3" key="1">
    <citation type="journal article" date="2016" name="Front. Microbiol.">
        <title>Genome and transcriptome sequences reveal the specific parasitism of the nematophagous Purpureocillium lilacinum 36-1.</title>
        <authorList>
            <person name="Xie J."/>
            <person name="Li S."/>
            <person name="Mo C."/>
            <person name="Xiao X."/>
            <person name="Peng D."/>
            <person name="Wang G."/>
            <person name="Xiao Y."/>
        </authorList>
    </citation>
    <scope>NUCLEOTIDE SEQUENCE [LARGE SCALE GENOMIC DNA]</scope>
    <source>
        <strain evidence="2 3">36-1</strain>
    </source>
</reference>
<dbReference type="EMBL" id="LCWV01000056">
    <property type="protein sequence ID" value="PWI64525.1"/>
    <property type="molecule type" value="Genomic_DNA"/>
</dbReference>
<feature type="compositionally biased region" description="Low complexity" evidence="1">
    <location>
        <begin position="186"/>
        <end position="204"/>
    </location>
</feature>
<proteinExistence type="predicted"/>
<dbReference type="AlphaFoldDB" id="A0A2U3DQL2"/>
<feature type="region of interest" description="Disordered" evidence="1">
    <location>
        <begin position="1"/>
        <end position="25"/>
    </location>
</feature>